<comment type="caution">
    <text evidence="2">The sequence shown here is derived from an EMBL/GenBank/DDBJ whole genome shotgun (WGS) entry which is preliminary data.</text>
</comment>
<dbReference type="SMART" id="SM00636">
    <property type="entry name" value="Glyco_18"/>
    <property type="match status" value="1"/>
</dbReference>
<accession>A0A553NCM2</accession>
<reference evidence="2 3" key="1">
    <citation type="journal article" date="2018" name="Nat. Ecol. Evol.">
        <title>Genomic signatures of mitonuclear coevolution across populations of Tigriopus californicus.</title>
        <authorList>
            <person name="Barreto F.S."/>
            <person name="Watson E.T."/>
            <person name="Lima T.G."/>
            <person name="Willett C.S."/>
            <person name="Edmands S."/>
            <person name="Li W."/>
            <person name="Burton R.S."/>
        </authorList>
    </citation>
    <scope>NUCLEOTIDE SEQUENCE [LARGE SCALE GENOMIC DNA]</scope>
    <source>
        <strain evidence="2 3">San Diego</strain>
    </source>
</reference>
<evidence type="ECO:0000259" key="1">
    <source>
        <dbReference type="PROSITE" id="PS51910"/>
    </source>
</evidence>
<proteinExistence type="predicted"/>
<dbReference type="GO" id="GO:0005576">
    <property type="term" value="C:extracellular region"/>
    <property type="evidence" value="ECO:0007669"/>
    <property type="project" value="TreeGrafter"/>
</dbReference>
<feature type="domain" description="GH18" evidence="1">
    <location>
        <begin position="43"/>
        <end position="433"/>
    </location>
</feature>
<dbReference type="InterPro" id="IPR011583">
    <property type="entry name" value="Chitinase_II/V-like_cat"/>
</dbReference>
<dbReference type="InterPro" id="IPR017853">
    <property type="entry name" value="GH"/>
</dbReference>
<dbReference type="GO" id="GO:0006032">
    <property type="term" value="P:chitin catabolic process"/>
    <property type="evidence" value="ECO:0007669"/>
    <property type="project" value="TreeGrafter"/>
</dbReference>
<keyword evidence="3" id="KW-1185">Reference proteome</keyword>
<dbReference type="InterPro" id="IPR029070">
    <property type="entry name" value="Chitinase_insertion_sf"/>
</dbReference>
<dbReference type="InterPro" id="IPR050314">
    <property type="entry name" value="Glycosyl_Hydrlase_18"/>
</dbReference>
<dbReference type="PANTHER" id="PTHR11177:SF360">
    <property type="entry name" value="CHITINASE 4-RELATED"/>
    <property type="match status" value="1"/>
</dbReference>
<dbReference type="SUPFAM" id="SSF51445">
    <property type="entry name" value="(Trans)glycosidases"/>
    <property type="match status" value="1"/>
</dbReference>
<dbReference type="Proteomes" id="UP000318571">
    <property type="component" value="Chromosome 10"/>
</dbReference>
<protein>
    <recommendedName>
        <fullName evidence="1">GH18 domain-containing protein</fullName>
    </recommendedName>
</protein>
<gene>
    <name evidence="2" type="ORF">TCAL_02086</name>
</gene>
<dbReference type="InterPro" id="IPR001223">
    <property type="entry name" value="Glyco_hydro18_cat"/>
</dbReference>
<dbReference type="PROSITE" id="PS51910">
    <property type="entry name" value="GH18_2"/>
    <property type="match status" value="1"/>
</dbReference>
<name>A0A553NCM2_TIGCA</name>
<dbReference type="GO" id="GO:0008061">
    <property type="term" value="F:chitin binding"/>
    <property type="evidence" value="ECO:0007669"/>
    <property type="project" value="InterPro"/>
</dbReference>
<dbReference type="EMBL" id="VCGU01000458">
    <property type="protein sequence ID" value="TRY63190.1"/>
    <property type="molecule type" value="Genomic_DNA"/>
</dbReference>
<evidence type="ECO:0000313" key="2">
    <source>
        <dbReference type="EMBL" id="TRY63190.1"/>
    </source>
</evidence>
<dbReference type="OrthoDB" id="6369165at2759"/>
<dbReference type="SUPFAM" id="SSF54556">
    <property type="entry name" value="Chitinase insertion domain"/>
    <property type="match status" value="1"/>
</dbReference>
<dbReference type="Pfam" id="PF00704">
    <property type="entry name" value="Glyco_hydro_18"/>
    <property type="match status" value="1"/>
</dbReference>
<dbReference type="GO" id="GO:0005975">
    <property type="term" value="P:carbohydrate metabolic process"/>
    <property type="evidence" value="ECO:0007669"/>
    <property type="project" value="InterPro"/>
</dbReference>
<dbReference type="Gene3D" id="3.20.20.80">
    <property type="entry name" value="Glycosidases"/>
    <property type="match status" value="1"/>
</dbReference>
<dbReference type="GO" id="GO:0004568">
    <property type="term" value="F:chitinase activity"/>
    <property type="evidence" value="ECO:0007669"/>
    <property type="project" value="TreeGrafter"/>
</dbReference>
<dbReference type="AlphaFoldDB" id="A0A553NCM2"/>
<dbReference type="PANTHER" id="PTHR11177">
    <property type="entry name" value="CHITINASE"/>
    <property type="match status" value="1"/>
</dbReference>
<evidence type="ECO:0000313" key="3">
    <source>
        <dbReference type="Proteomes" id="UP000318571"/>
    </source>
</evidence>
<dbReference type="STRING" id="6832.A0A553NCM2"/>
<organism evidence="2 3">
    <name type="scientific">Tigriopus californicus</name>
    <name type="common">Marine copepod</name>
    <dbReference type="NCBI Taxonomy" id="6832"/>
    <lineage>
        <taxon>Eukaryota</taxon>
        <taxon>Metazoa</taxon>
        <taxon>Ecdysozoa</taxon>
        <taxon>Arthropoda</taxon>
        <taxon>Crustacea</taxon>
        <taxon>Multicrustacea</taxon>
        <taxon>Hexanauplia</taxon>
        <taxon>Copepoda</taxon>
        <taxon>Harpacticoida</taxon>
        <taxon>Harpacticidae</taxon>
        <taxon>Tigriopus</taxon>
    </lineage>
</organism>
<dbReference type="Gene3D" id="3.10.50.10">
    <property type="match status" value="1"/>
</dbReference>
<sequence length="456" mass="50727">MDLLSKIISATGPVKMIGKGFQSGCLVVVVLFSAVCGQMNHNKTVGCYFENWSFYRPPPVKFDISSIDTDLCTHGIYIAADIDDVSWTIFAADPWFDLDSTDCEPGYCNYNGYRRFTDLADEDFIPILALGGWPGSSAKFSAMAKDPIKRYTFVDSVIPFLKAYGFAGMEVRWEYPGQGEGSHPDDQEYLVRLMDALKERFDAEDFMLMLLVNVQANELEIGYDFPALSESVDLFSLATYDFSYYSPDRNFTGHPSPMRSRVEEQDESHPGYLQNIYDGVRQVLDLGVSPEKILLGINGEGRGFTLEDSESNGLYCPATDPIPAGPFTAIPGYWAYFEVLEAQSAEELPSLPEATPREWSIITDDCYQAPYMTNGPYWIGYEDVISVAIKANFVNFAELGGVAFTSLDSDDFKGLYSKPYPLLTQINKQLSAGNEFDPETFECGSAPAPICDIDAF</sequence>